<feature type="domain" description="WxL" evidence="2">
    <location>
        <begin position="34"/>
        <end position="246"/>
    </location>
</feature>
<dbReference type="RefSeq" id="WP_010709728.1">
    <property type="nucleotide sequence ID" value="NZ_JAANZP010000030.1"/>
</dbReference>
<evidence type="ECO:0000313" key="3">
    <source>
        <dbReference type="EMBL" id="ROX34086.1"/>
    </source>
</evidence>
<feature type="region of interest" description="Disordered" evidence="1">
    <location>
        <begin position="31"/>
        <end position="80"/>
    </location>
</feature>
<dbReference type="Pfam" id="PF13731">
    <property type="entry name" value="WxL"/>
    <property type="match status" value="1"/>
</dbReference>
<comment type="caution">
    <text evidence="3">The sequence shown here is derived from an EMBL/GenBank/DDBJ whole genome shotgun (WGS) entry which is preliminary data.</text>
</comment>
<reference evidence="3 4" key="1">
    <citation type="submission" date="2018-10" db="EMBL/GenBank/DDBJ databases">
        <title>Genotypes and phenotypes of Enterococci isolated from broiler chickens.</title>
        <authorList>
            <person name="Muhammad A.R."/>
            <person name="Diarra M.S."/>
        </authorList>
    </citation>
    <scope>NUCLEOTIDE SEQUENCE [LARGE SCALE GENOMIC DNA]</scope>
    <source>
        <strain evidence="3 4">LIT2 A36'</strain>
    </source>
</reference>
<protein>
    <submittedName>
        <fullName evidence="3">WxL domain-containing protein</fullName>
    </submittedName>
</protein>
<accession>A0ABD7J3B3</accession>
<organism evidence="3 4">
    <name type="scientific">Enterococcus faecalis</name>
    <name type="common">Streptococcus faecalis</name>
    <dbReference type="NCBI Taxonomy" id="1351"/>
    <lineage>
        <taxon>Bacteria</taxon>
        <taxon>Bacillati</taxon>
        <taxon>Bacillota</taxon>
        <taxon>Bacilli</taxon>
        <taxon>Lactobacillales</taxon>
        <taxon>Enterococcaceae</taxon>
        <taxon>Enterococcus</taxon>
    </lineage>
</organism>
<name>A0ABD7J3B3_ENTFL</name>
<dbReference type="InterPro" id="IPR027994">
    <property type="entry name" value="WxL_dom"/>
</dbReference>
<dbReference type="Proteomes" id="UP000281488">
    <property type="component" value="Unassembled WGS sequence"/>
</dbReference>
<evidence type="ECO:0000256" key="1">
    <source>
        <dbReference type="SAM" id="MobiDB-lite"/>
    </source>
</evidence>
<feature type="compositionally biased region" description="Basic and acidic residues" evidence="1">
    <location>
        <begin position="59"/>
        <end position="76"/>
    </location>
</feature>
<dbReference type="AlphaFoldDB" id="A0ABD7J3B3"/>
<feature type="region of interest" description="Disordered" evidence="1">
    <location>
        <begin position="193"/>
        <end position="217"/>
    </location>
</feature>
<proteinExistence type="predicted"/>
<evidence type="ECO:0000313" key="4">
    <source>
        <dbReference type="Proteomes" id="UP000281488"/>
    </source>
</evidence>
<evidence type="ECO:0000259" key="2">
    <source>
        <dbReference type="Pfam" id="PF13731"/>
    </source>
</evidence>
<dbReference type="EMBL" id="RKMZ01000002">
    <property type="protein sequence ID" value="ROX34086.1"/>
    <property type="molecule type" value="Genomic_DNA"/>
</dbReference>
<sequence>MKSAKLIILTTVLFSSICLGEVKGYAEETTEYGASMKSKSTVSFEEDTSTTDPLDPINPDDKNPIKPTDPGDHEEGTAGPLSIDYVSNIRFGLNKSSGKEEIYWANLDTIKDSKDTELEVPNFVQVTDKRGVWNGWHLTVTQEEQFYNASAKKSLDGAVMTLNNGVANSKDGGETPSVSAPVTLTPGESVDVASANEGKGSGTWSVRYGDNQEEGKKSISLKVPGATTKAKGEYATTLTWKLSDSPV</sequence>
<gene>
    <name evidence="3" type="ORF">EGW16_05410</name>
</gene>